<dbReference type="InterPro" id="IPR001138">
    <property type="entry name" value="Zn2Cys6_DnaBD"/>
</dbReference>
<dbReference type="Pfam" id="PF11951">
    <property type="entry name" value="Fungal_trans_2"/>
    <property type="match status" value="1"/>
</dbReference>
<feature type="compositionally biased region" description="Polar residues" evidence="6">
    <location>
        <begin position="90"/>
        <end position="105"/>
    </location>
</feature>
<dbReference type="OrthoDB" id="4314040at2759"/>
<evidence type="ECO:0000256" key="3">
    <source>
        <dbReference type="ARBA" id="ARBA00023125"/>
    </source>
</evidence>
<protein>
    <recommendedName>
        <fullName evidence="7">Zn(2)-C6 fungal-type domain-containing protein</fullName>
    </recommendedName>
</protein>
<sequence length="609" mass="68533">MKMSGPSTQQDVLRRNRAPCVNCKSSKRKCDRARSRCSRCRNQNLTCVPSTNARWRIEGIDSTSQRMRAQRSSKTKQPPRGRAIPESDETSAFQIGSPSQSTVQFSPPDFVPVDDHDLFLANDESSSFVDIDGISFEDFQSVQNAFISPDQFGDLLLCHSASSHVPGAEFQARSMPLHLNEPTLNPRVPVTHSATSYLWQEFIQSIAPGISIDDHEHNNQVTKYFASNAANWPPLFSAIIFLSYSVKSNWIVQHPLFVNMTEVTTAAIRMEQQAVSYIGDVMSCESDQSTSHETQSSPNNPAHRLTTLSTLIALCSAYIAEGNISSLRTCLGHAMRIAREGFTTDLAADESFLFLVRWLGYIHIVALLDETDYSIDAPNYLGIAVKPDHVSPNREQFFQDVDPFLGISHSVADLLYRLGRVLRDRRNASMSGHLSESWRSDTDSVDVETRMQLLLRRLKTHRKNEKKPSSHIDNYNEALVYSGLLLFLLVFKEEPFNLGLVQSTIDHILDSCAAVPADAPVAKLMILPLFTAGSRTTRPLHHDFIRRRLEVLKSGQCIVNVTRTMEVLEERWRAQKKSDDSQLMYSFLNRPHSLTPDLELQEASVCVLF</sequence>
<dbReference type="EMBL" id="MDYM01000007">
    <property type="protein sequence ID" value="OQD64703.1"/>
    <property type="molecule type" value="Genomic_DNA"/>
</dbReference>
<dbReference type="PANTHER" id="PTHR37534">
    <property type="entry name" value="TRANSCRIPTIONAL ACTIVATOR PROTEIN UGA3"/>
    <property type="match status" value="1"/>
</dbReference>
<evidence type="ECO:0000256" key="4">
    <source>
        <dbReference type="ARBA" id="ARBA00023163"/>
    </source>
</evidence>
<dbReference type="GO" id="GO:0003677">
    <property type="term" value="F:DNA binding"/>
    <property type="evidence" value="ECO:0007669"/>
    <property type="project" value="UniProtKB-KW"/>
</dbReference>
<gene>
    <name evidence="8" type="ORF">PENPOL_c007G10364</name>
</gene>
<feature type="region of interest" description="Disordered" evidence="6">
    <location>
        <begin position="58"/>
        <end position="107"/>
    </location>
</feature>
<organism evidence="8 9">
    <name type="scientific">Penicillium polonicum</name>
    <dbReference type="NCBI Taxonomy" id="60169"/>
    <lineage>
        <taxon>Eukaryota</taxon>
        <taxon>Fungi</taxon>
        <taxon>Dikarya</taxon>
        <taxon>Ascomycota</taxon>
        <taxon>Pezizomycotina</taxon>
        <taxon>Eurotiomycetes</taxon>
        <taxon>Eurotiomycetidae</taxon>
        <taxon>Eurotiales</taxon>
        <taxon>Aspergillaceae</taxon>
        <taxon>Penicillium</taxon>
    </lineage>
</organism>
<proteinExistence type="predicted"/>
<dbReference type="PROSITE" id="PS50048">
    <property type="entry name" value="ZN2_CY6_FUNGAL_2"/>
    <property type="match status" value="1"/>
</dbReference>
<keyword evidence="2" id="KW-0805">Transcription regulation</keyword>
<comment type="caution">
    <text evidence="8">The sequence shown here is derived from an EMBL/GenBank/DDBJ whole genome shotgun (WGS) entry which is preliminary data.</text>
</comment>
<keyword evidence="9" id="KW-1185">Reference proteome</keyword>
<dbReference type="STRING" id="60169.A0A1V6NJ26"/>
<dbReference type="SUPFAM" id="SSF57701">
    <property type="entry name" value="Zn2/Cys6 DNA-binding domain"/>
    <property type="match status" value="1"/>
</dbReference>
<evidence type="ECO:0000313" key="9">
    <source>
        <dbReference type="Proteomes" id="UP000191408"/>
    </source>
</evidence>
<accession>A0A1V6NJ26</accession>
<dbReference type="GO" id="GO:0008270">
    <property type="term" value="F:zinc ion binding"/>
    <property type="evidence" value="ECO:0007669"/>
    <property type="project" value="InterPro"/>
</dbReference>
<dbReference type="Gene3D" id="4.10.240.10">
    <property type="entry name" value="Zn(2)-C6 fungal-type DNA-binding domain"/>
    <property type="match status" value="1"/>
</dbReference>
<name>A0A1V6NJ26_PENPO</name>
<dbReference type="PROSITE" id="PS00463">
    <property type="entry name" value="ZN2_CY6_FUNGAL_1"/>
    <property type="match status" value="1"/>
</dbReference>
<evidence type="ECO:0000256" key="2">
    <source>
        <dbReference type="ARBA" id="ARBA00023015"/>
    </source>
</evidence>
<evidence type="ECO:0000256" key="1">
    <source>
        <dbReference type="ARBA" id="ARBA00004123"/>
    </source>
</evidence>
<evidence type="ECO:0000256" key="6">
    <source>
        <dbReference type="SAM" id="MobiDB-lite"/>
    </source>
</evidence>
<keyword evidence="5" id="KW-0539">Nucleus</keyword>
<feature type="domain" description="Zn(2)-C6 fungal-type" evidence="7">
    <location>
        <begin position="19"/>
        <end position="48"/>
    </location>
</feature>
<dbReference type="AlphaFoldDB" id="A0A1V6NJ26"/>
<dbReference type="GO" id="GO:0005634">
    <property type="term" value="C:nucleus"/>
    <property type="evidence" value="ECO:0007669"/>
    <property type="project" value="UniProtKB-SubCell"/>
</dbReference>
<dbReference type="GO" id="GO:0000981">
    <property type="term" value="F:DNA-binding transcription factor activity, RNA polymerase II-specific"/>
    <property type="evidence" value="ECO:0007669"/>
    <property type="project" value="InterPro"/>
</dbReference>
<dbReference type="InterPro" id="IPR021858">
    <property type="entry name" value="Fun_TF"/>
</dbReference>
<feature type="compositionally biased region" description="Basic residues" evidence="6">
    <location>
        <begin position="68"/>
        <end position="79"/>
    </location>
</feature>
<dbReference type="PANTHER" id="PTHR37534:SF46">
    <property type="entry name" value="ZN(II)2CYS6 TRANSCRIPTION FACTOR (EUROFUNG)"/>
    <property type="match status" value="1"/>
</dbReference>
<comment type="subcellular location">
    <subcellularLocation>
        <location evidence="1">Nucleus</location>
    </subcellularLocation>
</comment>
<evidence type="ECO:0000256" key="5">
    <source>
        <dbReference type="ARBA" id="ARBA00023242"/>
    </source>
</evidence>
<dbReference type="SMART" id="SM00066">
    <property type="entry name" value="GAL4"/>
    <property type="match status" value="1"/>
</dbReference>
<reference evidence="9" key="1">
    <citation type="journal article" date="2017" name="Nat. Microbiol.">
        <title>Global analysis of biosynthetic gene clusters reveals vast potential of secondary metabolite production in Penicillium species.</title>
        <authorList>
            <person name="Nielsen J.C."/>
            <person name="Grijseels S."/>
            <person name="Prigent S."/>
            <person name="Ji B."/>
            <person name="Dainat J."/>
            <person name="Nielsen K.F."/>
            <person name="Frisvad J.C."/>
            <person name="Workman M."/>
            <person name="Nielsen J."/>
        </authorList>
    </citation>
    <scope>NUCLEOTIDE SEQUENCE [LARGE SCALE GENOMIC DNA]</scope>
    <source>
        <strain evidence="9">IBT 4502</strain>
    </source>
</reference>
<dbReference type="InterPro" id="IPR036864">
    <property type="entry name" value="Zn2-C6_fun-type_DNA-bd_sf"/>
</dbReference>
<dbReference type="Proteomes" id="UP000191408">
    <property type="component" value="Unassembled WGS sequence"/>
</dbReference>
<dbReference type="Pfam" id="PF00172">
    <property type="entry name" value="Zn_clus"/>
    <property type="match status" value="1"/>
</dbReference>
<evidence type="ECO:0000259" key="7">
    <source>
        <dbReference type="PROSITE" id="PS50048"/>
    </source>
</evidence>
<keyword evidence="4" id="KW-0804">Transcription</keyword>
<evidence type="ECO:0000313" key="8">
    <source>
        <dbReference type="EMBL" id="OQD64703.1"/>
    </source>
</evidence>
<keyword evidence="3" id="KW-0238">DNA-binding</keyword>